<proteinExistence type="predicted"/>
<protein>
    <submittedName>
        <fullName evidence="1">Uncharacterized protein</fullName>
    </submittedName>
</protein>
<dbReference type="Proteomes" id="UP000475532">
    <property type="component" value="Unassembled WGS sequence"/>
</dbReference>
<sequence>IDRPDGAPLAWTRRAERVAAVVAARHGGDRAYALAVHQGEGFSRLLASGQLSMQLIHATGRGPVRRRT</sequence>
<evidence type="ECO:0000313" key="2">
    <source>
        <dbReference type="Proteomes" id="UP000475532"/>
    </source>
</evidence>
<dbReference type="EMBL" id="JAAGLI010000820">
    <property type="protein sequence ID" value="NEA26767.1"/>
    <property type="molecule type" value="Genomic_DNA"/>
</dbReference>
<gene>
    <name evidence="1" type="ORF">G3I70_30340</name>
</gene>
<reference evidence="1 2" key="1">
    <citation type="submission" date="2020-01" db="EMBL/GenBank/DDBJ databases">
        <title>Insect and environment-associated Actinomycetes.</title>
        <authorList>
            <person name="Currrie C."/>
            <person name="Chevrette M."/>
            <person name="Carlson C."/>
            <person name="Stubbendieck R."/>
            <person name="Wendt-Pienkowski E."/>
        </authorList>
    </citation>
    <scope>NUCLEOTIDE SEQUENCE [LARGE SCALE GENOMIC DNA]</scope>
    <source>
        <strain evidence="1 2">SID10258</strain>
    </source>
</reference>
<dbReference type="AlphaFoldDB" id="A0A6L9QMY2"/>
<accession>A0A6L9QMY2</accession>
<evidence type="ECO:0000313" key="1">
    <source>
        <dbReference type="EMBL" id="NEA26767.1"/>
    </source>
</evidence>
<comment type="caution">
    <text evidence="1">The sequence shown here is derived from an EMBL/GenBank/DDBJ whole genome shotgun (WGS) entry which is preliminary data.</text>
</comment>
<organism evidence="1 2">
    <name type="scientific">Actinomadura bangladeshensis</name>
    <dbReference type="NCBI Taxonomy" id="453573"/>
    <lineage>
        <taxon>Bacteria</taxon>
        <taxon>Bacillati</taxon>
        <taxon>Actinomycetota</taxon>
        <taxon>Actinomycetes</taxon>
        <taxon>Streptosporangiales</taxon>
        <taxon>Thermomonosporaceae</taxon>
        <taxon>Actinomadura</taxon>
    </lineage>
</organism>
<name>A0A6L9QMY2_9ACTN</name>
<dbReference type="RefSeq" id="WP_203597112.1">
    <property type="nucleotide sequence ID" value="NZ_JAAGLI010000820.1"/>
</dbReference>
<feature type="non-terminal residue" evidence="1">
    <location>
        <position position="1"/>
    </location>
</feature>